<dbReference type="GO" id="GO:0005634">
    <property type="term" value="C:nucleus"/>
    <property type="evidence" value="ECO:0007669"/>
    <property type="project" value="UniProtKB-SubCell"/>
</dbReference>
<dbReference type="Proteomes" id="UP000504623">
    <property type="component" value="Unplaced"/>
</dbReference>
<dbReference type="PROSITE" id="PS50177">
    <property type="entry name" value="NTF2_DOMAIN"/>
    <property type="match status" value="1"/>
</dbReference>
<evidence type="ECO:0000256" key="5">
    <source>
        <dbReference type="ARBA" id="ARBA00023242"/>
    </source>
</evidence>
<dbReference type="Pfam" id="PF22602">
    <property type="entry name" value="NXF_NTF2"/>
    <property type="match status" value="1"/>
</dbReference>
<dbReference type="RefSeq" id="XP_006869181.1">
    <property type="nucleotide sequence ID" value="XM_006869119.1"/>
</dbReference>
<keyword evidence="4" id="KW-0509">mRNA transport</keyword>
<reference evidence="8" key="1">
    <citation type="submission" date="2025-08" db="UniProtKB">
        <authorList>
            <consortium name="RefSeq"/>
        </authorList>
    </citation>
    <scope>IDENTIFICATION</scope>
    <source>
        <tissue evidence="8">Spleen</tissue>
    </source>
</reference>
<name>A0A9B0TPP2_CHRAS</name>
<dbReference type="FunFam" id="3.10.450.50:FF:000004">
    <property type="entry name" value="Nuclear RNA export factor 1"/>
    <property type="match status" value="1"/>
</dbReference>
<dbReference type="InterPro" id="IPR057125">
    <property type="entry name" value="NXF1/2/3/5-like_LRR"/>
</dbReference>
<dbReference type="Pfam" id="PF24048">
    <property type="entry name" value="LRR_NXF1-5"/>
    <property type="match status" value="1"/>
</dbReference>
<comment type="similarity">
    <text evidence="2">Belongs to the NXF family.</text>
</comment>
<evidence type="ECO:0000259" key="6">
    <source>
        <dbReference type="PROSITE" id="PS50177"/>
    </source>
</evidence>
<keyword evidence="5" id="KW-0539">Nucleus</keyword>
<dbReference type="InterPro" id="IPR032710">
    <property type="entry name" value="NTF2-like_dom_sf"/>
</dbReference>
<evidence type="ECO:0000313" key="8">
    <source>
        <dbReference type="RefSeq" id="XP_006869181.1"/>
    </source>
</evidence>
<accession>A0A9B0TPP2</accession>
<evidence type="ECO:0000256" key="1">
    <source>
        <dbReference type="ARBA" id="ARBA00004123"/>
    </source>
</evidence>
<keyword evidence="7" id="KW-1185">Reference proteome</keyword>
<evidence type="ECO:0000313" key="7">
    <source>
        <dbReference type="Proteomes" id="UP000504623"/>
    </source>
</evidence>
<dbReference type="GO" id="GO:0003723">
    <property type="term" value="F:RNA binding"/>
    <property type="evidence" value="ECO:0007669"/>
    <property type="project" value="TreeGrafter"/>
</dbReference>
<dbReference type="PANTHER" id="PTHR10662">
    <property type="entry name" value="NUCLEAR RNA EXPORT FACTOR"/>
    <property type="match status" value="1"/>
</dbReference>
<protein>
    <submittedName>
        <fullName evidence="8">Nuclear RNA export factor 2-like</fullName>
    </submittedName>
</protein>
<dbReference type="InterPro" id="IPR002075">
    <property type="entry name" value="NTF2_dom"/>
</dbReference>
<dbReference type="SUPFAM" id="SSF54427">
    <property type="entry name" value="NTF2-like"/>
    <property type="match status" value="1"/>
</dbReference>
<dbReference type="AlphaFoldDB" id="A0A9B0TPP2"/>
<evidence type="ECO:0000256" key="4">
    <source>
        <dbReference type="ARBA" id="ARBA00022816"/>
    </source>
</evidence>
<evidence type="ECO:0000256" key="2">
    <source>
        <dbReference type="ARBA" id="ARBA00009285"/>
    </source>
</evidence>
<dbReference type="GO" id="GO:0016973">
    <property type="term" value="P:poly(A)+ mRNA export from nucleus"/>
    <property type="evidence" value="ECO:0007669"/>
    <property type="project" value="TreeGrafter"/>
</dbReference>
<dbReference type="PANTHER" id="PTHR10662:SF12">
    <property type="entry name" value="NUCLEAR RNA EXPORT FACTOR 3"/>
    <property type="match status" value="1"/>
</dbReference>
<dbReference type="OrthoDB" id="9805997at2759"/>
<comment type="subcellular location">
    <subcellularLocation>
        <location evidence="1">Nucleus</location>
    </subcellularLocation>
</comment>
<dbReference type="Gene3D" id="3.10.450.50">
    <property type="match status" value="1"/>
</dbReference>
<proteinExistence type="inferred from homology"/>
<dbReference type="InterPro" id="IPR030217">
    <property type="entry name" value="NXF_fam"/>
</dbReference>
<dbReference type="GeneID" id="102814094"/>
<gene>
    <name evidence="8" type="primary">LOC102814094</name>
</gene>
<dbReference type="InterPro" id="IPR018222">
    <property type="entry name" value="Nuclear_transport_factor_2_euk"/>
</dbReference>
<feature type="domain" description="NTF2" evidence="6">
    <location>
        <begin position="110"/>
        <end position="251"/>
    </location>
</feature>
<sequence length="301" mass="34447">MEGERKLPEAETEGNRHDGTIRMWYKITKSEGELDKAKGLEPEEMCSDTFQDNSVNVSTLLELFPKLLRLDGQELSPSVVCDTEEHKNLPFFKVRIKQNQGAVIKQGMRYYWIYDYGDRQGLLGAYHSEACFSLFIPFNPQDPASSLATYFRYSRNMKTCKDPNLRAHLLKHTKHDIVDFLSVLPRTQHDLSSFLVDVCVQTEKMLCFSVNGLFKEVEGMCQLRVYAFTRTFILTSGNNSNFYIVNDQLSLRDASPTETQSASPPQCAYSPTTPYLPPSQEQRDMVQSFPVSLMKLECSQK</sequence>
<keyword evidence="3" id="KW-0813">Transport</keyword>
<organism evidence="7 8">
    <name type="scientific">Chrysochloris asiatica</name>
    <name type="common">Cape golden mole</name>
    <dbReference type="NCBI Taxonomy" id="185453"/>
    <lineage>
        <taxon>Eukaryota</taxon>
        <taxon>Metazoa</taxon>
        <taxon>Chordata</taxon>
        <taxon>Craniata</taxon>
        <taxon>Vertebrata</taxon>
        <taxon>Euteleostomi</taxon>
        <taxon>Mammalia</taxon>
        <taxon>Eutheria</taxon>
        <taxon>Afrotheria</taxon>
        <taxon>Chrysochloridae</taxon>
        <taxon>Chrysochlorinae</taxon>
        <taxon>Chrysochloris</taxon>
    </lineage>
</organism>
<evidence type="ECO:0000256" key="3">
    <source>
        <dbReference type="ARBA" id="ARBA00022448"/>
    </source>
</evidence>